<evidence type="ECO:0000259" key="12">
    <source>
        <dbReference type="PROSITE" id="PS51194"/>
    </source>
</evidence>
<feature type="compositionally biased region" description="Acidic residues" evidence="10">
    <location>
        <begin position="1627"/>
        <end position="1636"/>
    </location>
</feature>
<dbReference type="Proteomes" id="UP000070700">
    <property type="component" value="Unassembled WGS sequence"/>
</dbReference>
<dbReference type="InterPro" id="IPR029063">
    <property type="entry name" value="SAM-dependent_MTases_sf"/>
</dbReference>
<feature type="region of interest" description="Disordered" evidence="10">
    <location>
        <begin position="1"/>
        <end position="98"/>
    </location>
</feature>
<dbReference type="InterPro" id="IPR001650">
    <property type="entry name" value="Helicase_C-like"/>
</dbReference>
<reference evidence="13 14" key="1">
    <citation type="submission" date="2015-10" db="EMBL/GenBank/DDBJ databases">
        <title>Full genome of DAOMC 229536 Phialocephala scopiformis, a fungal endophyte of spruce producing the potent anti-insectan compound rugulosin.</title>
        <authorList>
            <consortium name="DOE Joint Genome Institute"/>
            <person name="Walker A.K."/>
            <person name="Frasz S.L."/>
            <person name="Seifert K.A."/>
            <person name="Miller J.D."/>
            <person name="Mondo S.J."/>
            <person name="Labutti K."/>
            <person name="Lipzen A."/>
            <person name="Dockter R."/>
            <person name="Kennedy M."/>
            <person name="Grigoriev I.V."/>
            <person name="Spatafora J.W."/>
        </authorList>
    </citation>
    <scope>NUCLEOTIDE SEQUENCE [LARGE SCALE GENOMIC DNA]</scope>
    <source>
        <strain evidence="13 14">CBS 120377</strain>
    </source>
</reference>
<feature type="compositionally biased region" description="Acidic residues" evidence="10">
    <location>
        <begin position="228"/>
        <end position="238"/>
    </location>
</feature>
<dbReference type="PROSITE" id="PS51194">
    <property type="entry name" value="HELICASE_CTER"/>
    <property type="match status" value="1"/>
</dbReference>
<dbReference type="InParanoid" id="A0A194WVX6"/>
<evidence type="ECO:0000256" key="5">
    <source>
        <dbReference type="ARBA" id="ARBA00022771"/>
    </source>
</evidence>
<dbReference type="InterPro" id="IPR049730">
    <property type="entry name" value="SNF2/RAD54-like_C"/>
</dbReference>
<keyword evidence="5 9" id="KW-0863">Zinc-finger</keyword>
<feature type="region of interest" description="Disordered" evidence="10">
    <location>
        <begin position="1613"/>
        <end position="1663"/>
    </location>
</feature>
<keyword evidence="3" id="KW-0479">Metal-binding</keyword>
<dbReference type="PANTHER" id="PTHR45626">
    <property type="entry name" value="TRANSCRIPTION TERMINATION FACTOR 2-RELATED"/>
    <property type="match status" value="1"/>
</dbReference>
<evidence type="ECO:0000259" key="11">
    <source>
        <dbReference type="PROSITE" id="PS50089"/>
    </source>
</evidence>
<keyword evidence="4" id="KW-0547">Nucleotide-binding</keyword>
<dbReference type="GO" id="GO:0008168">
    <property type="term" value="F:methyltransferase activity"/>
    <property type="evidence" value="ECO:0007669"/>
    <property type="project" value="UniProtKB-KW"/>
</dbReference>
<proteinExistence type="predicted"/>
<dbReference type="SUPFAM" id="SSF53335">
    <property type="entry name" value="S-adenosyl-L-methionine-dependent methyltransferases"/>
    <property type="match status" value="1"/>
</dbReference>
<keyword evidence="1" id="KW-0489">Methyltransferase</keyword>
<keyword evidence="8" id="KW-0067">ATP-binding</keyword>
<dbReference type="STRING" id="149040.A0A194WVX6"/>
<evidence type="ECO:0000256" key="9">
    <source>
        <dbReference type="PROSITE-ProRule" id="PRU00175"/>
    </source>
</evidence>
<evidence type="ECO:0000313" key="14">
    <source>
        <dbReference type="Proteomes" id="UP000070700"/>
    </source>
</evidence>
<evidence type="ECO:0000256" key="8">
    <source>
        <dbReference type="ARBA" id="ARBA00022840"/>
    </source>
</evidence>
<feature type="region of interest" description="Disordered" evidence="10">
    <location>
        <begin position="205"/>
        <end position="238"/>
    </location>
</feature>
<dbReference type="GeneID" id="28815612"/>
<dbReference type="InterPro" id="IPR027417">
    <property type="entry name" value="P-loop_NTPase"/>
</dbReference>
<name>A0A194WVX6_MOLSC</name>
<feature type="domain" description="RING-type" evidence="11">
    <location>
        <begin position="2070"/>
        <end position="2108"/>
    </location>
</feature>
<dbReference type="SUPFAM" id="SSF52540">
    <property type="entry name" value="P-loop containing nucleoside triphosphate hydrolases"/>
    <property type="match status" value="2"/>
</dbReference>
<dbReference type="PROSITE" id="PS00518">
    <property type="entry name" value="ZF_RING_1"/>
    <property type="match status" value="1"/>
</dbReference>
<dbReference type="Gene3D" id="3.40.50.300">
    <property type="entry name" value="P-loop containing nucleotide triphosphate hydrolases"/>
    <property type="match status" value="1"/>
</dbReference>
<dbReference type="GO" id="GO:0006281">
    <property type="term" value="P:DNA repair"/>
    <property type="evidence" value="ECO:0007669"/>
    <property type="project" value="TreeGrafter"/>
</dbReference>
<gene>
    <name evidence="13" type="ORF">LY89DRAFT_213518</name>
</gene>
<keyword evidence="7" id="KW-0862">Zinc</keyword>
<accession>A0A194WVX6</accession>
<evidence type="ECO:0000256" key="1">
    <source>
        <dbReference type="ARBA" id="ARBA00022603"/>
    </source>
</evidence>
<dbReference type="InterPro" id="IPR000330">
    <property type="entry name" value="SNF2_N"/>
</dbReference>
<dbReference type="PANTHER" id="PTHR45626:SF26">
    <property type="entry name" value="FAMILY HELICASE, PUTATIVE (AFU_ORTHOLOGUE AFUA_2G09120)-RELATED"/>
    <property type="match status" value="1"/>
</dbReference>
<feature type="compositionally biased region" description="Acidic residues" evidence="10">
    <location>
        <begin position="42"/>
        <end position="52"/>
    </location>
</feature>
<dbReference type="CDD" id="cd16449">
    <property type="entry name" value="RING-HC"/>
    <property type="match status" value="1"/>
</dbReference>
<feature type="compositionally biased region" description="Acidic residues" evidence="10">
    <location>
        <begin position="20"/>
        <end position="32"/>
    </location>
</feature>
<dbReference type="KEGG" id="psco:LY89DRAFT_213518"/>
<dbReference type="InterPro" id="IPR001841">
    <property type="entry name" value="Znf_RING"/>
</dbReference>
<evidence type="ECO:0000256" key="2">
    <source>
        <dbReference type="ARBA" id="ARBA00022679"/>
    </source>
</evidence>
<evidence type="ECO:0000256" key="3">
    <source>
        <dbReference type="ARBA" id="ARBA00022723"/>
    </source>
</evidence>
<dbReference type="GO" id="GO:0005524">
    <property type="term" value="F:ATP binding"/>
    <property type="evidence" value="ECO:0007669"/>
    <property type="project" value="UniProtKB-KW"/>
</dbReference>
<dbReference type="CDD" id="cd18793">
    <property type="entry name" value="SF2_C_SNF"/>
    <property type="match status" value="1"/>
</dbReference>
<keyword evidence="14" id="KW-1185">Reference proteome</keyword>
<dbReference type="Gene3D" id="3.40.50.10810">
    <property type="entry name" value="Tandem AAA-ATPase domain"/>
    <property type="match status" value="1"/>
</dbReference>
<evidence type="ECO:0000256" key="6">
    <source>
        <dbReference type="ARBA" id="ARBA00022801"/>
    </source>
</evidence>
<dbReference type="OrthoDB" id="423221at2759"/>
<keyword evidence="2" id="KW-0808">Transferase</keyword>
<dbReference type="Pfam" id="PF00145">
    <property type="entry name" value="DNA_methylase"/>
    <property type="match status" value="1"/>
</dbReference>
<feature type="compositionally biased region" description="Basic and acidic residues" evidence="10">
    <location>
        <begin position="1613"/>
        <end position="1626"/>
    </location>
</feature>
<dbReference type="GO" id="GO:0016787">
    <property type="term" value="F:hydrolase activity"/>
    <property type="evidence" value="ECO:0007669"/>
    <property type="project" value="UniProtKB-KW"/>
</dbReference>
<dbReference type="RefSeq" id="XP_018066189.1">
    <property type="nucleotide sequence ID" value="XM_018205886.1"/>
</dbReference>
<dbReference type="Pfam" id="PF00176">
    <property type="entry name" value="SNF2-rel_dom"/>
    <property type="match status" value="1"/>
</dbReference>
<organism evidence="13 14">
    <name type="scientific">Mollisia scopiformis</name>
    <name type="common">Conifer needle endophyte fungus</name>
    <name type="synonym">Phialocephala scopiformis</name>
    <dbReference type="NCBI Taxonomy" id="149040"/>
    <lineage>
        <taxon>Eukaryota</taxon>
        <taxon>Fungi</taxon>
        <taxon>Dikarya</taxon>
        <taxon>Ascomycota</taxon>
        <taxon>Pezizomycotina</taxon>
        <taxon>Leotiomycetes</taxon>
        <taxon>Helotiales</taxon>
        <taxon>Mollisiaceae</taxon>
        <taxon>Mollisia</taxon>
    </lineage>
</organism>
<evidence type="ECO:0000256" key="4">
    <source>
        <dbReference type="ARBA" id="ARBA00022741"/>
    </source>
</evidence>
<feature type="domain" description="Helicase C-terminal" evidence="12">
    <location>
        <begin position="2142"/>
        <end position="2306"/>
    </location>
</feature>
<dbReference type="SMART" id="SM00487">
    <property type="entry name" value="DEXDc"/>
    <property type="match status" value="1"/>
</dbReference>
<feature type="compositionally biased region" description="Polar residues" evidence="10">
    <location>
        <begin position="130"/>
        <end position="140"/>
    </location>
</feature>
<evidence type="ECO:0008006" key="15">
    <source>
        <dbReference type="Google" id="ProtNLM"/>
    </source>
</evidence>
<dbReference type="GO" id="GO:0032259">
    <property type="term" value="P:methylation"/>
    <property type="evidence" value="ECO:0007669"/>
    <property type="project" value="UniProtKB-KW"/>
</dbReference>
<dbReference type="InterPro" id="IPR014001">
    <property type="entry name" value="Helicase_ATP-bd"/>
</dbReference>
<feature type="region of interest" description="Disordered" evidence="10">
    <location>
        <begin position="129"/>
        <end position="171"/>
    </location>
</feature>
<sequence>MDPPRRQPARSARNKKPVYEDDGDHGDDEDSGYSEFERDTVDESDGESDAEMPDAAPEAAAIDNGLGNALDNDSDDSTPLARSEYQLPDNHVPTRRNFTNVGPMLHRFGQFVDGSDADVPLLDMDPGVGSISSNLPSTSRARMAPKRKAQPRSSFVTKSKKPRRSAPQHTAKVSIMELLNLLDYESNAESDLDLDLSAMFEKSGKRSAEPKVNSKGKQEASVATAPTDSEEETEANELAEDAYAAEEDPIAQSNFRHGVDGWNSNLPPLNKVSQFFEDMADKAVDKNIQTMLKFILDKRLTFATMCSGSEAPMLGLLEFQRALLWKYQSLFPFRQAFAAEIHPAKAAFINRNGTTKLILRDIVEFILGAEDPGDLLLTTSYGAKTVLKEKVHVLIAGFACDDFSSLNNYKKLLEDKGESGDTFHAILAYMVRYKPAMVILENVSGAPWVHAKLGKAQTKSKNPRVGIDEHLQDVGYYTQFERVDSKQFYVPHTRVRGYMLAVRKDLFDSKQESWQLLQDFSNLFTSFKRAPSAPAEAFMFRSDDPHLSVLKQQVAVTERKKSEWVKASIQHDSYRAVNHFGTNRPVTQWRSDGSRKLPDWFRSFLAMSERVADSIDIAHLRNIRRLVDDRYYSRILELSQNVYRVTDITKQSTIGCCMPNNLLFSTVEGRRITGIEALMFQATPTHLADYSNMSEALLHDLAGNAMTSTVVTAFTLAALMTFYARLGLEDGYSNILEEPSVDFKGREYLIPRQVSLDDCKSTSVASVTRLAAALLKYCYCEMQNETTTLPLQQCKICQQTTCTKCGVEPQHSYQIFKKSQLKHREIPSNLDRHISELLPGELDVPGWMSIDIEGHLAALSDVLPPSATESEWERALKIVKGALSTRVFLREVRRSWSIEVLYDSPDAIVKGFVSKEGVEWRLYANVPKEPLGSPVGKFFRRFPVARLRPTGDNFLAGRWQLWIPKSRDFAVTLTSSGKPIESFQCERGLVAEHNMRTFPTIQLDIDFKDSDDGFYFERDICGVYTAAPTCGQAFNSFHIRQSDIGKPNPLGLFLDVPLRSGTPNDTHFVVSTQFQRLDHGVYRDSFAQLLTWRQPEKRVVKDAIDKTPLELYEGPVVEKDVIHVPGFWASAVTLLCELRPATKIKQLQIAEQLETAAVFDCDNNYSFLELSAQLPLKVPDAFLRGKWEKVTRIIQADFWREMGWLFTKSSVLVGHTESTSKWHALPNDMQHCSNCAPSPPNLHWVYKPGRNAASNLVAKEDPKKAAEYEDSIRHRPECFTAFFRMQDNSVGTSLEFRLVGNPMTLAHRARAFLAATGPSSGISLSWRLITDDDSNRKPNVSIYDMPRTDNMATAAQPFDRAGIALQREQRRALEWMILQEKKPRPFKQEQIVEGVVRDIGYRLEGRATCEKTVAGGVLAQGVGFGKTVVTLGLIASNSGLYQEQSASRMTQEPSKRIPTKATLILMPPHLLGQWESEIEKFMGSAPIVLAVKNLVTLKKYTIQDFIHADIIVVAWSIFESETYFGYLAQFAGMIPPATMKNSRLTRIWYESALNRVAENLDQLRQDPQGFEDYLEGKFYESKAAAMSAEVPVPSRHVTGAAYKNSDARLAEAQVHENHDSEHAHLESDEEEVETLSDDGTAPNTGGAPKEETKKTPKLYDPSWKWKFPGIAQTKGKKTRAKGTKSRDDPNKQYLLFKFPLFEMFTFNRLVIDEFTYIKSHLLTVLELLEANRTWILSATPRLASFDYVKAMATLLHINLGSDDYSNMVAELYSDKFSKLTSSEQMVALADVSSAALREHYHEQAKRFLFHFARSDAARCEQFPMYEFTILISQSAAEMAMYSELQQNVAASNFVGKPTSTNGGNREQMVRDLGFCLDGRELLFMRASSQFSPDPENGASIDRSMSANQMSDYVANVRHAELRDMLRTFTTEAKKALWLADHVTNNAELDLFREFVERISKNHFGDAEATKYLRKALKNASKEFQANEEVWTEFYKDPRADQNDPVQEALPVKPDGLIVTASSREIVLVDADLRTSTSALNKMSQEVLARTRGFRFFQSVRNIKDDGPYSCVGCAGLVDDRANIFVLTTCGHTLCATCVTRQDSSDKCPASDCGALNMHHQRLNGASLAGNSTADDTSCFGTKLDTVVDLINSFGKAEKVLVFVQFEKTESRLKKALAAANIGFCDLDDCRNASLVLEEFKENAKTQVMILKVDDAGAAGSNLVNARHVLFLQPFYTTGSDARAVYVAARTQAIGRSRRHGQTRPVFVYNLLTAGTIDVDYVEAREGKIVEKVETIDDLPAAEAEALRAHPAFDRLPTLTYARLTDRTPATPHGAFCSTGVGLVSFDDTED</sequence>
<dbReference type="Gene3D" id="3.40.50.150">
    <property type="entry name" value="Vaccinia Virus protein VP39"/>
    <property type="match status" value="1"/>
</dbReference>
<evidence type="ECO:0000256" key="7">
    <source>
        <dbReference type="ARBA" id="ARBA00022833"/>
    </source>
</evidence>
<dbReference type="GO" id="GO:0008270">
    <property type="term" value="F:zinc ion binding"/>
    <property type="evidence" value="ECO:0007669"/>
    <property type="project" value="UniProtKB-KW"/>
</dbReference>
<dbReference type="GO" id="GO:0008094">
    <property type="term" value="F:ATP-dependent activity, acting on DNA"/>
    <property type="evidence" value="ECO:0007669"/>
    <property type="project" value="TreeGrafter"/>
</dbReference>
<evidence type="ECO:0000313" key="13">
    <source>
        <dbReference type="EMBL" id="KUJ11834.1"/>
    </source>
</evidence>
<dbReference type="EMBL" id="KQ947425">
    <property type="protein sequence ID" value="KUJ11834.1"/>
    <property type="molecule type" value="Genomic_DNA"/>
</dbReference>
<dbReference type="InterPro" id="IPR038718">
    <property type="entry name" value="SNF2-like_sf"/>
</dbReference>
<dbReference type="InterPro" id="IPR001525">
    <property type="entry name" value="C5_MeTfrase"/>
</dbReference>
<dbReference type="InterPro" id="IPR017907">
    <property type="entry name" value="Znf_RING_CS"/>
</dbReference>
<evidence type="ECO:0000256" key="10">
    <source>
        <dbReference type="SAM" id="MobiDB-lite"/>
    </source>
</evidence>
<dbReference type="PROSITE" id="PS50089">
    <property type="entry name" value="ZF_RING_2"/>
    <property type="match status" value="1"/>
</dbReference>
<protein>
    <recommendedName>
        <fullName evidence="15">Helicase ATP-binding domain-containing protein</fullName>
    </recommendedName>
</protein>
<dbReference type="InterPro" id="IPR050628">
    <property type="entry name" value="SNF2_RAD54_helicase_TF"/>
</dbReference>
<dbReference type="GO" id="GO:0005634">
    <property type="term" value="C:nucleus"/>
    <property type="evidence" value="ECO:0007669"/>
    <property type="project" value="TreeGrafter"/>
</dbReference>
<keyword evidence="6" id="KW-0378">Hydrolase</keyword>